<keyword evidence="1" id="KW-0472">Membrane</keyword>
<accession>M5GAS7</accession>
<keyword evidence="1" id="KW-0812">Transmembrane</keyword>
<dbReference type="InterPro" id="IPR050327">
    <property type="entry name" value="Proton-linked_MCT"/>
</dbReference>
<feature type="transmembrane region" description="Helical" evidence="1">
    <location>
        <begin position="12"/>
        <end position="34"/>
    </location>
</feature>
<dbReference type="PANTHER" id="PTHR11360">
    <property type="entry name" value="MONOCARBOXYLATE TRANSPORTER"/>
    <property type="match status" value="1"/>
</dbReference>
<feature type="transmembrane region" description="Helical" evidence="1">
    <location>
        <begin position="109"/>
        <end position="130"/>
    </location>
</feature>
<reference evidence="2 3" key="1">
    <citation type="journal article" date="2012" name="Science">
        <title>The Paleozoic origin of enzymatic lignin decomposition reconstructed from 31 fungal genomes.</title>
        <authorList>
            <person name="Floudas D."/>
            <person name="Binder M."/>
            <person name="Riley R."/>
            <person name="Barry K."/>
            <person name="Blanchette R.A."/>
            <person name="Henrissat B."/>
            <person name="Martinez A.T."/>
            <person name="Otillar R."/>
            <person name="Spatafora J.W."/>
            <person name="Yadav J.S."/>
            <person name="Aerts A."/>
            <person name="Benoit I."/>
            <person name="Boyd A."/>
            <person name="Carlson A."/>
            <person name="Copeland A."/>
            <person name="Coutinho P.M."/>
            <person name="de Vries R.P."/>
            <person name="Ferreira P."/>
            <person name="Findley K."/>
            <person name="Foster B."/>
            <person name="Gaskell J."/>
            <person name="Glotzer D."/>
            <person name="Gorecki P."/>
            <person name="Heitman J."/>
            <person name="Hesse C."/>
            <person name="Hori C."/>
            <person name="Igarashi K."/>
            <person name="Jurgens J.A."/>
            <person name="Kallen N."/>
            <person name="Kersten P."/>
            <person name="Kohler A."/>
            <person name="Kuees U."/>
            <person name="Kumar T.K.A."/>
            <person name="Kuo A."/>
            <person name="LaButti K."/>
            <person name="Larrondo L.F."/>
            <person name="Lindquist E."/>
            <person name="Ling A."/>
            <person name="Lombard V."/>
            <person name="Lucas S."/>
            <person name="Lundell T."/>
            <person name="Martin R."/>
            <person name="McLaughlin D.J."/>
            <person name="Morgenstern I."/>
            <person name="Morin E."/>
            <person name="Murat C."/>
            <person name="Nagy L.G."/>
            <person name="Nolan M."/>
            <person name="Ohm R.A."/>
            <person name="Patyshakuliyeva A."/>
            <person name="Rokas A."/>
            <person name="Ruiz-Duenas F.J."/>
            <person name="Sabat G."/>
            <person name="Salamov A."/>
            <person name="Samejima M."/>
            <person name="Schmutz J."/>
            <person name="Slot J.C."/>
            <person name="St John F."/>
            <person name="Stenlid J."/>
            <person name="Sun H."/>
            <person name="Sun S."/>
            <person name="Syed K."/>
            <person name="Tsang A."/>
            <person name="Wiebenga A."/>
            <person name="Young D."/>
            <person name="Pisabarro A."/>
            <person name="Eastwood D.C."/>
            <person name="Martin F."/>
            <person name="Cullen D."/>
            <person name="Grigoriev I.V."/>
            <person name="Hibbett D.S."/>
        </authorList>
    </citation>
    <scope>NUCLEOTIDE SEQUENCE [LARGE SCALE GENOMIC DNA]</scope>
    <source>
        <strain evidence="2 3">DJM-731 SS1</strain>
    </source>
</reference>
<evidence type="ECO:0000256" key="1">
    <source>
        <dbReference type="SAM" id="Phobius"/>
    </source>
</evidence>
<feature type="non-terminal residue" evidence="2">
    <location>
        <position position="1"/>
    </location>
</feature>
<evidence type="ECO:0008006" key="4">
    <source>
        <dbReference type="Google" id="ProtNLM"/>
    </source>
</evidence>
<feature type="transmembrane region" description="Helical" evidence="1">
    <location>
        <begin position="76"/>
        <end position="97"/>
    </location>
</feature>
<dbReference type="SUPFAM" id="SSF103473">
    <property type="entry name" value="MFS general substrate transporter"/>
    <property type="match status" value="1"/>
</dbReference>
<feature type="transmembrane region" description="Helical" evidence="1">
    <location>
        <begin position="40"/>
        <end position="64"/>
    </location>
</feature>
<dbReference type="PANTHER" id="PTHR11360:SF234">
    <property type="entry name" value="MFS-TYPE TRANSPORTER DBAD-RELATED"/>
    <property type="match status" value="1"/>
</dbReference>
<organism evidence="2 3">
    <name type="scientific">Dacryopinax primogenitus (strain DJM 731)</name>
    <name type="common">Brown rot fungus</name>
    <dbReference type="NCBI Taxonomy" id="1858805"/>
    <lineage>
        <taxon>Eukaryota</taxon>
        <taxon>Fungi</taxon>
        <taxon>Dikarya</taxon>
        <taxon>Basidiomycota</taxon>
        <taxon>Agaricomycotina</taxon>
        <taxon>Dacrymycetes</taxon>
        <taxon>Dacrymycetales</taxon>
        <taxon>Dacrymycetaceae</taxon>
        <taxon>Dacryopinax</taxon>
    </lineage>
</organism>
<dbReference type="OrthoDB" id="6499973at2759"/>
<name>M5GAS7_DACPD</name>
<dbReference type="OMA" id="THLIVAY"/>
<dbReference type="HOGENOM" id="CLU_1551273_0_0_1"/>
<dbReference type="RefSeq" id="XP_040627930.1">
    <property type="nucleotide sequence ID" value="XM_040775183.1"/>
</dbReference>
<evidence type="ECO:0000313" key="3">
    <source>
        <dbReference type="Proteomes" id="UP000030653"/>
    </source>
</evidence>
<sequence>RTLPNLVADKVGIFPVFIPCLIIAGAIVFAMFAISSIPAVVIFCLLYGFFSGAYISLLGPMFAAMADHPSEMGARMGFAFALVGVAALIGTPIDGALVGSGPEYEWWKAIVFSAVGYVRATHLIVAYHALIRLSCWSDAHLGSLEVSCSRRSGETMGLTYGSYLMMLKSNIFH</sequence>
<dbReference type="Gene3D" id="1.20.1250.20">
    <property type="entry name" value="MFS general substrate transporter like domains"/>
    <property type="match status" value="1"/>
</dbReference>
<evidence type="ECO:0000313" key="2">
    <source>
        <dbReference type="EMBL" id="EJU01033.1"/>
    </source>
</evidence>
<dbReference type="Proteomes" id="UP000030653">
    <property type="component" value="Unassembled WGS sequence"/>
</dbReference>
<dbReference type="AlphaFoldDB" id="M5GAS7"/>
<protein>
    <recommendedName>
        <fullName evidence="4">MFS general substrate transporter</fullName>
    </recommendedName>
</protein>
<proteinExistence type="predicted"/>
<dbReference type="InterPro" id="IPR036259">
    <property type="entry name" value="MFS_trans_sf"/>
</dbReference>
<keyword evidence="3" id="KW-1185">Reference proteome</keyword>
<dbReference type="EMBL" id="JH795865">
    <property type="protein sequence ID" value="EJU01033.1"/>
    <property type="molecule type" value="Genomic_DNA"/>
</dbReference>
<gene>
    <name evidence="2" type="ORF">DACRYDRAFT_53554</name>
</gene>
<dbReference type="GeneID" id="63690245"/>
<keyword evidence="1" id="KW-1133">Transmembrane helix</keyword>